<dbReference type="PANTHER" id="PTHR42781">
    <property type="entry name" value="SPERMIDINE/PUTRESCINE IMPORT ATP-BINDING PROTEIN POTA"/>
    <property type="match status" value="1"/>
</dbReference>
<gene>
    <name evidence="10" type="ORF">KO353_01435</name>
</gene>
<evidence type="ECO:0000256" key="1">
    <source>
        <dbReference type="ARBA" id="ARBA00022448"/>
    </source>
</evidence>
<dbReference type="FunFam" id="3.40.50.300:FF:000425">
    <property type="entry name" value="Probable ABC transporter, ATP-binding subunit"/>
    <property type="match status" value="1"/>
</dbReference>
<dbReference type="GO" id="GO:0005524">
    <property type="term" value="F:ATP binding"/>
    <property type="evidence" value="ECO:0007669"/>
    <property type="project" value="UniProtKB-KW"/>
</dbReference>
<evidence type="ECO:0000256" key="5">
    <source>
        <dbReference type="ARBA" id="ARBA00022840"/>
    </source>
</evidence>
<dbReference type="GO" id="GO:0043190">
    <property type="term" value="C:ATP-binding cassette (ABC) transporter complex"/>
    <property type="evidence" value="ECO:0007669"/>
    <property type="project" value="InterPro"/>
</dbReference>
<organism evidence="10 11">
    <name type="scientific">Elioraea tepida</name>
    <dbReference type="NCBI Taxonomy" id="2843330"/>
    <lineage>
        <taxon>Bacteria</taxon>
        <taxon>Pseudomonadati</taxon>
        <taxon>Pseudomonadota</taxon>
        <taxon>Alphaproteobacteria</taxon>
        <taxon>Acetobacterales</taxon>
        <taxon>Elioraeaceae</taxon>
        <taxon>Elioraea</taxon>
    </lineage>
</organism>
<keyword evidence="6" id="KW-0408">Iron</keyword>
<reference evidence="10" key="1">
    <citation type="submission" date="2021-06" db="EMBL/GenBank/DDBJ databases">
        <title>Elioraea tepida, sp. nov., a moderately thermophilic aerobic anoxygenic phototrophic bacterium isolated from an alkaline siliceous hot spring mat community in Yellowstone National Park, WY, USA.</title>
        <authorList>
            <person name="Saini M.K."/>
            <person name="Yoshida S."/>
            <person name="Sebastian A."/>
            <person name="Hirose S."/>
            <person name="Hara E."/>
            <person name="Tamaki H."/>
            <person name="Soulier N.T."/>
            <person name="Albert I."/>
            <person name="Hanada S."/>
            <person name="Bryant D.A."/>
            <person name="Tank M."/>
        </authorList>
    </citation>
    <scope>NUCLEOTIDE SEQUENCE</scope>
    <source>
        <strain evidence="10">MS-P2</strain>
    </source>
</reference>
<keyword evidence="8" id="KW-0472">Membrane</keyword>
<dbReference type="PROSITE" id="PS50893">
    <property type="entry name" value="ABC_TRANSPORTER_2"/>
    <property type="match status" value="1"/>
</dbReference>
<dbReference type="Proteomes" id="UP000694001">
    <property type="component" value="Chromosome"/>
</dbReference>
<evidence type="ECO:0000259" key="9">
    <source>
        <dbReference type="PROSITE" id="PS50893"/>
    </source>
</evidence>
<name>A0A975U6X4_9PROT</name>
<dbReference type="InterPro" id="IPR003439">
    <property type="entry name" value="ABC_transporter-like_ATP-bd"/>
</dbReference>
<dbReference type="EMBL" id="CP076448">
    <property type="protein sequence ID" value="QXM26166.1"/>
    <property type="molecule type" value="Genomic_DNA"/>
</dbReference>
<keyword evidence="1" id="KW-0813">Transport</keyword>
<dbReference type="PANTHER" id="PTHR42781:SF4">
    <property type="entry name" value="SPERMIDINE_PUTRESCINE IMPORT ATP-BINDING PROTEIN POTA"/>
    <property type="match status" value="1"/>
</dbReference>
<dbReference type="Pfam" id="PF00005">
    <property type="entry name" value="ABC_tran"/>
    <property type="match status" value="1"/>
</dbReference>
<dbReference type="PROSITE" id="PS00211">
    <property type="entry name" value="ABC_TRANSPORTER_1"/>
    <property type="match status" value="1"/>
</dbReference>
<evidence type="ECO:0000256" key="6">
    <source>
        <dbReference type="ARBA" id="ARBA00023004"/>
    </source>
</evidence>
<dbReference type="InterPro" id="IPR050093">
    <property type="entry name" value="ABC_SmlMolc_Importer"/>
</dbReference>
<dbReference type="GO" id="GO:0015697">
    <property type="term" value="P:quaternary ammonium group transport"/>
    <property type="evidence" value="ECO:0007669"/>
    <property type="project" value="UniProtKB-ARBA"/>
</dbReference>
<feature type="domain" description="ABC transporter" evidence="9">
    <location>
        <begin position="3"/>
        <end position="235"/>
    </location>
</feature>
<evidence type="ECO:0000256" key="2">
    <source>
        <dbReference type="ARBA" id="ARBA00022475"/>
    </source>
</evidence>
<sequence length="353" mass="38479">MTLRLEDIHHRFGATEVLKGISLHVAPGEIVCLLGPSGDGKTTLLRIAAGLTPLQHGRVLVGGRVVAEPGREVPPEERGVGLLFQDFALFPHLSVLENVAFGLRRLRSAERRARAMEMLARVQMEQFADAMPHTLSGGQQQRVALARALAPRPKVLLLDEPFSGLDARLRDRVRDDNLHVLQEEGIAVLMVTHDAEEAMFMADRMAILHRGVIEQEGPPAEIYLHPATPFIATFLGEVIRLSGQVRLGMVATPFGPVPALGRREGERVEVLIRPEAIRLLPLAEGEACHARARVEAARLLGRTSMVHLSVREGGSEVHVHARIPGEYLPARDSEVAVALDPTRAYVFGAGEAA</sequence>
<evidence type="ECO:0000256" key="4">
    <source>
        <dbReference type="ARBA" id="ARBA00022741"/>
    </source>
</evidence>
<accession>A0A975U6X4</accession>
<protein>
    <submittedName>
        <fullName evidence="10">ABC transporter ATP-binding protein</fullName>
    </submittedName>
</protein>
<dbReference type="InterPro" id="IPR017871">
    <property type="entry name" value="ABC_transporter-like_CS"/>
</dbReference>
<dbReference type="GO" id="GO:0015408">
    <property type="term" value="F:ABC-type ferric iron transporter activity"/>
    <property type="evidence" value="ECO:0007669"/>
    <property type="project" value="InterPro"/>
</dbReference>
<keyword evidence="5 10" id="KW-0067">ATP-binding</keyword>
<evidence type="ECO:0000256" key="8">
    <source>
        <dbReference type="ARBA" id="ARBA00023136"/>
    </source>
</evidence>
<dbReference type="InterPro" id="IPR003593">
    <property type="entry name" value="AAA+_ATPase"/>
</dbReference>
<dbReference type="SMART" id="SM00382">
    <property type="entry name" value="AAA"/>
    <property type="match status" value="1"/>
</dbReference>
<evidence type="ECO:0000256" key="7">
    <source>
        <dbReference type="ARBA" id="ARBA00023065"/>
    </source>
</evidence>
<dbReference type="Pfam" id="PF08402">
    <property type="entry name" value="TOBE_2"/>
    <property type="match status" value="1"/>
</dbReference>
<dbReference type="GO" id="GO:0016887">
    <property type="term" value="F:ATP hydrolysis activity"/>
    <property type="evidence" value="ECO:0007669"/>
    <property type="project" value="InterPro"/>
</dbReference>
<evidence type="ECO:0000313" key="10">
    <source>
        <dbReference type="EMBL" id="QXM26166.1"/>
    </source>
</evidence>
<keyword evidence="3" id="KW-0410">Iron transport</keyword>
<dbReference type="AlphaFoldDB" id="A0A975U6X4"/>
<evidence type="ECO:0000256" key="3">
    <source>
        <dbReference type="ARBA" id="ARBA00022496"/>
    </source>
</evidence>
<dbReference type="InterPro" id="IPR015853">
    <property type="entry name" value="ABC_transpr_FbpC"/>
</dbReference>
<evidence type="ECO:0000313" key="11">
    <source>
        <dbReference type="Proteomes" id="UP000694001"/>
    </source>
</evidence>
<keyword evidence="4" id="KW-0547">Nucleotide-binding</keyword>
<keyword evidence="2" id="KW-1003">Cell membrane</keyword>
<keyword evidence="7" id="KW-0406">Ion transport</keyword>
<dbReference type="KEGG" id="elio:KO353_01435"/>
<proteinExistence type="predicted"/>
<keyword evidence="11" id="KW-1185">Reference proteome</keyword>
<dbReference type="CDD" id="cd03259">
    <property type="entry name" value="ABC_Carb_Solutes_like"/>
    <property type="match status" value="1"/>
</dbReference>
<dbReference type="InterPro" id="IPR013611">
    <property type="entry name" value="Transp-assoc_OB_typ2"/>
</dbReference>